<dbReference type="EMBL" id="KZ269980">
    <property type="protein sequence ID" value="OZC11402.1"/>
    <property type="molecule type" value="Genomic_DNA"/>
</dbReference>
<reference evidence="1 2" key="1">
    <citation type="submission" date="2015-12" db="EMBL/GenBank/DDBJ databases">
        <title>Draft genome of the nematode, Onchocerca flexuosa.</title>
        <authorList>
            <person name="Mitreva M."/>
        </authorList>
    </citation>
    <scope>NUCLEOTIDE SEQUENCE [LARGE SCALE GENOMIC DNA]</scope>
    <source>
        <strain evidence="1">Red Deer</strain>
    </source>
</reference>
<evidence type="ECO:0000313" key="1">
    <source>
        <dbReference type="EMBL" id="OZC11402.1"/>
    </source>
</evidence>
<dbReference type="AlphaFoldDB" id="A0A238C1P2"/>
<organism evidence="1 2">
    <name type="scientific">Onchocerca flexuosa</name>
    <dbReference type="NCBI Taxonomy" id="387005"/>
    <lineage>
        <taxon>Eukaryota</taxon>
        <taxon>Metazoa</taxon>
        <taxon>Ecdysozoa</taxon>
        <taxon>Nematoda</taxon>
        <taxon>Chromadorea</taxon>
        <taxon>Rhabditida</taxon>
        <taxon>Spirurina</taxon>
        <taxon>Spiruromorpha</taxon>
        <taxon>Filarioidea</taxon>
        <taxon>Onchocercidae</taxon>
        <taxon>Onchocerca</taxon>
    </lineage>
</organism>
<protein>
    <submittedName>
        <fullName evidence="1">Uncharacterized protein</fullName>
    </submittedName>
</protein>
<gene>
    <name evidence="1" type="ORF">X798_01258</name>
</gene>
<keyword evidence="2" id="KW-1185">Reference proteome</keyword>
<proteinExistence type="predicted"/>
<sequence>MTVFNGCRKQLSINYKQQQQKQQHPEINFHVNKPFTITYPNLNIILWMIFSAMILTTNGTTCSYKTPNVDEIVFDVPLDIDYAENDMEEDDGRLRKIRNVNDDIFQPLRIHLHYDKTSIDKLTTDIQLFVNE</sequence>
<evidence type="ECO:0000313" key="2">
    <source>
        <dbReference type="Proteomes" id="UP000242913"/>
    </source>
</evidence>
<dbReference type="OrthoDB" id="10476866at2759"/>
<accession>A0A238C1P2</accession>
<dbReference type="Proteomes" id="UP000242913">
    <property type="component" value="Unassembled WGS sequence"/>
</dbReference>
<name>A0A238C1P2_9BILA</name>